<evidence type="ECO:0000313" key="1">
    <source>
        <dbReference type="EMBL" id="GIY98413.1"/>
    </source>
</evidence>
<gene>
    <name evidence="1" type="ORF">CEXT_141511</name>
</gene>
<reference evidence="1 2" key="1">
    <citation type="submission" date="2021-06" db="EMBL/GenBank/DDBJ databases">
        <title>Caerostris extrusa draft genome.</title>
        <authorList>
            <person name="Kono N."/>
            <person name="Arakawa K."/>
        </authorList>
    </citation>
    <scope>NUCLEOTIDE SEQUENCE [LARGE SCALE GENOMIC DNA]</scope>
</reference>
<proteinExistence type="predicted"/>
<organism evidence="1 2">
    <name type="scientific">Caerostris extrusa</name>
    <name type="common">Bark spider</name>
    <name type="synonym">Caerostris bankana</name>
    <dbReference type="NCBI Taxonomy" id="172846"/>
    <lineage>
        <taxon>Eukaryota</taxon>
        <taxon>Metazoa</taxon>
        <taxon>Ecdysozoa</taxon>
        <taxon>Arthropoda</taxon>
        <taxon>Chelicerata</taxon>
        <taxon>Arachnida</taxon>
        <taxon>Araneae</taxon>
        <taxon>Araneomorphae</taxon>
        <taxon>Entelegynae</taxon>
        <taxon>Araneoidea</taxon>
        <taxon>Araneidae</taxon>
        <taxon>Caerostris</taxon>
    </lineage>
</organism>
<dbReference type="AlphaFoldDB" id="A0AAV4XUZ4"/>
<keyword evidence="2" id="KW-1185">Reference proteome</keyword>
<name>A0AAV4XUZ4_CAEEX</name>
<sequence length="69" mass="7892">MSPGHPKSRPRNALINEMKSSGKRAKDLMRWHNILGIILLTAFQCAVFRRDTDRSFLKQRIGEKSGDPL</sequence>
<protein>
    <submittedName>
        <fullName evidence="1">Uncharacterized protein</fullName>
    </submittedName>
</protein>
<dbReference type="Proteomes" id="UP001054945">
    <property type="component" value="Unassembled WGS sequence"/>
</dbReference>
<dbReference type="EMBL" id="BPLR01018289">
    <property type="protein sequence ID" value="GIY98413.1"/>
    <property type="molecule type" value="Genomic_DNA"/>
</dbReference>
<comment type="caution">
    <text evidence="1">The sequence shown here is derived from an EMBL/GenBank/DDBJ whole genome shotgun (WGS) entry which is preliminary data.</text>
</comment>
<evidence type="ECO:0000313" key="2">
    <source>
        <dbReference type="Proteomes" id="UP001054945"/>
    </source>
</evidence>
<accession>A0AAV4XUZ4</accession>